<dbReference type="Proteomes" id="UP001430065">
    <property type="component" value="Unassembled WGS sequence"/>
</dbReference>
<comment type="caution">
    <text evidence="2">The sequence shown here is derived from an EMBL/GenBank/DDBJ whole genome shotgun (WGS) entry which is preliminary data.</text>
</comment>
<accession>A0ABS2JTY4</accession>
<evidence type="ECO:0000313" key="2">
    <source>
        <dbReference type="EMBL" id="MBM7121735.1"/>
    </source>
</evidence>
<sequence>MIAIDQDKLDGLRELIKLLLALTRAERPRAVYPYPPYMPPPQPAPPVPSPPGSSEGGMSLVRAAEIVERGSAHALQAIRNGTEEARKALMQLAEQRDVEQQAVEQVIEAVASLKTLQHRHKHQGENVAQETPPTSPHAHAAGPHDAQTAGTRRKR</sequence>
<feature type="compositionally biased region" description="Pro residues" evidence="1">
    <location>
        <begin position="33"/>
        <end position="51"/>
    </location>
</feature>
<evidence type="ECO:0000256" key="1">
    <source>
        <dbReference type="SAM" id="MobiDB-lite"/>
    </source>
</evidence>
<gene>
    <name evidence="2" type="ORF">ISP20_11260</name>
</gene>
<feature type="region of interest" description="Disordered" evidence="1">
    <location>
        <begin position="33"/>
        <end position="57"/>
    </location>
</feature>
<evidence type="ECO:0000313" key="3">
    <source>
        <dbReference type="Proteomes" id="UP001430065"/>
    </source>
</evidence>
<proteinExistence type="predicted"/>
<feature type="region of interest" description="Disordered" evidence="1">
    <location>
        <begin position="116"/>
        <end position="155"/>
    </location>
</feature>
<protein>
    <submittedName>
        <fullName evidence="2">Uncharacterized protein</fullName>
    </submittedName>
</protein>
<name>A0ABS2JTY4_9GAMM</name>
<keyword evidence="3" id="KW-1185">Reference proteome</keyword>
<dbReference type="EMBL" id="JADIKC010000004">
    <property type="protein sequence ID" value="MBM7121735.1"/>
    <property type="molecule type" value="Genomic_DNA"/>
</dbReference>
<dbReference type="RefSeq" id="WP_204636183.1">
    <property type="nucleotide sequence ID" value="NZ_CP183983.1"/>
</dbReference>
<reference evidence="2 3" key="1">
    <citation type="submission" date="2020-10" db="EMBL/GenBank/DDBJ databases">
        <title>Phylogeny of dyella-like bacteria.</title>
        <authorList>
            <person name="Fu J."/>
        </authorList>
    </citation>
    <scope>NUCLEOTIDE SEQUENCE [LARGE SCALE GENOMIC DNA]</scope>
    <source>
        <strain evidence="2 3">THG-B117</strain>
    </source>
</reference>
<organism evidence="2 3">
    <name type="scientific">Dyella kyungheensis</name>
    <dbReference type="NCBI Taxonomy" id="1242174"/>
    <lineage>
        <taxon>Bacteria</taxon>
        <taxon>Pseudomonadati</taxon>
        <taxon>Pseudomonadota</taxon>
        <taxon>Gammaproteobacteria</taxon>
        <taxon>Lysobacterales</taxon>
        <taxon>Rhodanobacteraceae</taxon>
        <taxon>Dyella</taxon>
    </lineage>
</organism>